<feature type="non-terminal residue" evidence="1">
    <location>
        <position position="62"/>
    </location>
</feature>
<gene>
    <name evidence="1" type="ORF">DHETER_LOCUS10022</name>
</gene>
<organism evidence="1 2">
    <name type="scientific">Dentiscutata heterogama</name>
    <dbReference type="NCBI Taxonomy" id="1316150"/>
    <lineage>
        <taxon>Eukaryota</taxon>
        <taxon>Fungi</taxon>
        <taxon>Fungi incertae sedis</taxon>
        <taxon>Mucoromycota</taxon>
        <taxon>Glomeromycotina</taxon>
        <taxon>Glomeromycetes</taxon>
        <taxon>Diversisporales</taxon>
        <taxon>Gigasporaceae</taxon>
        <taxon>Dentiscutata</taxon>
    </lineage>
</organism>
<dbReference type="Proteomes" id="UP000789702">
    <property type="component" value="Unassembled WGS sequence"/>
</dbReference>
<comment type="caution">
    <text evidence="1">The sequence shown here is derived from an EMBL/GenBank/DDBJ whole genome shotgun (WGS) entry which is preliminary data.</text>
</comment>
<sequence>MPKRTTLTKEQKSELCAFAHHQTVLTDALLVEKAKVLADDLGITQETLNFSPGWLYKFKNRN</sequence>
<reference evidence="1" key="1">
    <citation type="submission" date="2021-06" db="EMBL/GenBank/DDBJ databases">
        <authorList>
            <person name="Kallberg Y."/>
            <person name="Tangrot J."/>
            <person name="Rosling A."/>
        </authorList>
    </citation>
    <scope>NUCLEOTIDE SEQUENCE</scope>
    <source>
        <strain evidence="1">IL203A</strain>
    </source>
</reference>
<keyword evidence="2" id="KW-1185">Reference proteome</keyword>
<protein>
    <submittedName>
        <fullName evidence="1">13590_t:CDS:1</fullName>
    </submittedName>
</protein>
<dbReference type="EMBL" id="CAJVPU010018663">
    <property type="protein sequence ID" value="CAG8667237.1"/>
    <property type="molecule type" value="Genomic_DNA"/>
</dbReference>
<name>A0ACA9NTR7_9GLOM</name>
<evidence type="ECO:0000313" key="1">
    <source>
        <dbReference type="EMBL" id="CAG8667237.1"/>
    </source>
</evidence>
<proteinExistence type="predicted"/>
<accession>A0ACA9NTR7</accession>
<evidence type="ECO:0000313" key="2">
    <source>
        <dbReference type="Proteomes" id="UP000789702"/>
    </source>
</evidence>